<organism evidence="1 2">
    <name type="scientific">Actinomadura adrarensis</name>
    <dbReference type="NCBI Taxonomy" id="1819600"/>
    <lineage>
        <taxon>Bacteria</taxon>
        <taxon>Bacillati</taxon>
        <taxon>Actinomycetota</taxon>
        <taxon>Actinomycetes</taxon>
        <taxon>Streptosporangiales</taxon>
        <taxon>Thermomonosporaceae</taxon>
        <taxon>Actinomadura</taxon>
    </lineage>
</organism>
<evidence type="ECO:0000313" key="1">
    <source>
        <dbReference type="EMBL" id="MFD0852337.1"/>
    </source>
</evidence>
<accession>A0ABW3CF15</accession>
<gene>
    <name evidence="1" type="ORF">ACFQ07_08890</name>
</gene>
<reference evidence="2" key="1">
    <citation type="journal article" date="2019" name="Int. J. Syst. Evol. Microbiol.">
        <title>The Global Catalogue of Microorganisms (GCM) 10K type strain sequencing project: providing services to taxonomists for standard genome sequencing and annotation.</title>
        <authorList>
            <consortium name="The Broad Institute Genomics Platform"/>
            <consortium name="The Broad Institute Genome Sequencing Center for Infectious Disease"/>
            <person name="Wu L."/>
            <person name="Ma J."/>
        </authorList>
    </citation>
    <scope>NUCLEOTIDE SEQUENCE [LARGE SCALE GENOMIC DNA]</scope>
    <source>
        <strain evidence="2">JCM 31696</strain>
    </source>
</reference>
<dbReference type="EMBL" id="JBHTIR010001262">
    <property type="protein sequence ID" value="MFD0852337.1"/>
    <property type="molecule type" value="Genomic_DNA"/>
</dbReference>
<sequence length="122" mass="14039">VYVAPTLEQAREDQARFEAGFDRSRIFNERSAPIDSSTGQAAKGFEFYQDRYLKGGTVDNEFRWNKLEIIGDPERVIGQIQTVRDMGYGNLMCDFGSTRALPLEEMKKVLRFFAKEVMPAFR</sequence>
<name>A0ABW3CF15_9ACTN</name>
<protein>
    <submittedName>
        <fullName evidence="1">LLM class flavin-dependent oxidoreductase</fullName>
    </submittedName>
</protein>
<dbReference type="InterPro" id="IPR036661">
    <property type="entry name" value="Luciferase-like_sf"/>
</dbReference>
<dbReference type="SUPFAM" id="SSF51679">
    <property type="entry name" value="Bacterial luciferase-like"/>
    <property type="match status" value="1"/>
</dbReference>
<dbReference type="Proteomes" id="UP001597083">
    <property type="component" value="Unassembled WGS sequence"/>
</dbReference>
<keyword evidence="2" id="KW-1185">Reference proteome</keyword>
<comment type="caution">
    <text evidence="1">The sequence shown here is derived from an EMBL/GenBank/DDBJ whole genome shotgun (WGS) entry which is preliminary data.</text>
</comment>
<evidence type="ECO:0000313" key="2">
    <source>
        <dbReference type="Proteomes" id="UP001597083"/>
    </source>
</evidence>
<dbReference type="Gene3D" id="3.20.20.30">
    <property type="entry name" value="Luciferase-like domain"/>
    <property type="match status" value="1"/>
</dbReference>
<proteinExistence type="predicted"/>
<feature type="non-terminal residue" evidence="1">
    <location>
        <position position="1"/>
    </location>
</feature>